<evidence type="ECO:0000313" key="5">
    <source>
        <dbReference type="Proteomes" id="UP000509704"/>
    </source>
</evidence>
<gene>
    <name evidence="4" type="ORF">HG535_0G05580</name>
</gene>
<dbReference type="KEGG" id="zmk:HG535_0G05580"/>
<dbReference type="GeneID" id="59238458"/>
<dbReference type="InterPro" id="IPR035979">
    <property type="entry name" value="RBD_domain_sf"/>
</dbReference>
<organism evidence="4 5">
    <name type="scientific">Zygotorulaspora mrakii</name>
    <name type="common">Zygosaccharomyces mrakii</name>
    <dbReference type="NCBI Taxonomy" id="42260"/>
    <lineage>
        <taxon>Eukaryota</taxon>
        <taxon>Fungi</taxon>
        <taxon>Dikarya</taxon>
        <taxon>Ascomycota</taxon>
        <taxon>Saccharomycotina</taxon>
        <taxon>Saccharomycetes</taxon>
        <taxon>Saccharomycetales</taxon>
        <taxon>Saccharomycetaceae</taxon>
        <taxon>Zygotorulaspora</taxon>
    </lineage>
</organism>
<evidence type="ECO:0000313" key="4">
    <source>
        <dbReference type="EMBL" id="QLG74675.1"/>
    </source>
</evidence>
<feature type="region of interest" description="Disordered" evidence="2">
    <location>
        <begin position="134"/>
        <end position="189"/>
    </location>
</feature>
<feature type="compositionally biased region" description="Acidic residues" evidence="2">
    <location>
        <begin position="177"/>
        <end position="189"/>
    </location>
</feature>
<feature type="compositionally biased region" description="Polar residues" evidence="2">
    <location>
        <begin position="160"/>
        <end position="174"/>
    </location>
</feature>
<feature type="region of interest" description="Disordered" evidence="2">
    <location>
        <begin position="1"/>
        <end position="27"/>
    </location>
</feature>
<accession>A0A7H9B7M8</accession>
<protein>
    <recommendedName>
        <fullName evidence="3">Chromatin target of PRMT1 protein C-terminal domain-containing protein</fullName>
    </recommendedName>
</protein>
<keyword evidence="5" id="KW-1185">Reference proteome</keyword>
<dbReference type="Pfam" id="PF13865">
    <property type="entry name" value="FoP_duplication"/>
    <property type="match status" value="1"/>
</dbReference>
<evidence type="ECO:0000256" key="2">
    <source>
        <dbReference type="SAM" id="MobiDB-lite"/>
    </source>
</evidence>
<evidence type="ECO:0000256" key="1">
    <source>
        <dbReference type="ARBA" id="ARBA00022884"/>
    </source>
</evidence>
<dbReference type="AlphaFoldDB" id="A0A7H9B7M8"/>
<dbReference type="RefSeq" id="XP_037146400.1">
    <property type="nucleotide sequence ID" value="XM_037290505.1"/>
</dbReference>
<feature type="domain" description="Chromatin target of PRMT1 protein C-terminal" evidence="3">
    <location>
        <begin position="136"/>
        <end position="187"/>
    </location>
</feature>
<dbReference type="EMBL" id="CP058610">
    <property type="protein sequence ID" value="QLG74675.1"/>
    <property type="molecule type" value="Genomic_DNA"/>
</dbReference>
<proteinExistence type="predicted"/>
<dbReference type="OrthoDB" id="1099063at2759"/>
<sequence length="189" mass="21831">MSLEKSLNHIIGEENSSNENHRVTKYRRRDLRNSLANRIGKGRLRGNDLNNVQFRQPTKKRLKISKIPLDVSDFVIEDMWKEFGEPAYFNIYDTKDDRTAMCEFSDLGIMESIANKFSSMDFNGAKVETEIFELKGRQGRNSNTRGSRGKRGSHYESNRTSKANTQPKLKSKQPTAEDLDAELEEYMNN</sequence>
<dbReference type="GO" id="GO:0003723">
    <property type="term" value="F:RNA binding"/>
    <property type="evidence" value="ECO:0007669"/>
    <property type="project" value="UniProtKB-KW"/>
</dbReference>
<keyword evidence="1" id="KW-0694">RNA-binding</keyword>
<dbReference type="SUPFAM" id="SSF54928">
    <property type="entry name" value="RNA-binding domain, RBD"/>
    <property type="match status" value="1"/>
</dbReference>
<name>A0A7H9B7M8_ZYGMR</name>
<reference evidence="4 5" key="1">
    <citation type="submission" date="2020-07" db="EMBL/GenBank/DDBJ databases">
        <title>The yeast mating-type switching endonuclease HO is a domesticated member of an unorthodox homing genetic element family.</title>
        <authorList>
            <person name="Coughlan A.Y."/>
            <person name="Lombardi L."/>
            <person name="Braun-Galleani S."/>
            <person name="Martos A.R."/>
            <person name="Galeote V."/>
            <person name="Bigey F."/>
            <person name="Dequin S."/>
            <person name="Byrne K.P."/>
            <person name="Wolfe K.H."/>
        </authorList>
    </citation>
    <scope>NUCLEOTIDE SEQUENCE [LARGE SCALE GENOMIC DNA]</scope>
    <source>
        <strain evidence="4 5">NRRL Y-6702</strain>
    </source>
</reference>
<dbReference type="Proteomes" id="UP000509704">
    <property type="component" value="Chromosome 7"/>
</dbReference>
<dbReference type="InterPro" id="IPR025715">
    <property type="entry name" value="FoP_C"/>
</dbReference>
<evidence type="ECO:0000259" key="3">
    <source>
        <dbReference type="Pfam" id="PF13865"/>
    </source>
</evidence>